<dbReference type="Pfam" id="PF01757">
    <property type="entry name" value="Acyl_transf_3"/>
    <property type="match status" value="1"/>
</dbReference>
<dbReference type="InterPro" id="IPR052728">
    <property type="entry name" value="O2_lipid_transport_reg"/>
</dbReference>
<feature type="transmembrane region" description="Helical" evidence="1">
    <location>
        <begin position="535"/>
        <end position="560"/>
    </location>
</feature>
<dbReference type="EMBL" id="CAJJDO010000020">
    <property type="protein sequence ID" value="CAD8150002.1"/>
    <property type="molecule type" value="Genomic_DNA"/>
</dbReference>
<feature type="domain" description="Acyltransferase 3" evidence="3">
    <location>
        <begin position="230"/>
        <end position="628"/>
    </location>
</feature>
<feature type="transmembrane region" description="Helical" evidence="1">
    <location>
        <begin position="227"/>
        <end position="246"/>
    </location>
</feature>
<feature type="transmembrane region" description="Helical" evidence="1">
    <location>
        <begin position="581"/>
        <end position="599"/>
    </location>
</feature>
<feature type="transmembrane region" description="Helical" evidence="1">
    <location>
        <begin position="266"/>
        <end position="292"/>
    </location>
</feature>
<dbReference type="PANTHER" id="PTHR11161:SF0">
    <property type="entry name" value="O-ACYLTRANSFERASE LIKE PROTEIN"/>
    <property type="match status" value="1"/>
</dbReference>
<name>A0A8S1TG39_9CILI</name>
<proteinExistence type="predicted"/>
<feature type="transmembrane region" description="Helical" evidence="1">
    <location>
        <begin position="496"/>
        <end position="515"/>
    </location>
</feature>
<evidence type="ECO:0000259" key="3">
    <source>
        <dbReference type="Pfam" id="PF01757"/>
    </source>
</evidence>
<evidence type="ECO:0000313" key="4">
    <source>
        <dbReference type="EMBL" id="CAD8150002.1"/>
    </source>
</evidence>
<evidence type="ECO:0000313" key="5">
    <source>
        <dbReference type="Proteomes" id="UP000689195"/>
    </source>
</evidence>
<feature type="transmembrane region" description="Helical" evidence="1">
    <location>
        <begin position="408"/>
        <end position="426"/>
    </location>
</feature>
<reference evidence="4" key="1">
    <citation type="submission" date="2021-01" db="EMBL/GenBank/DDBJ databases">
        <authorList>
            <consortium name="Genoscope - CEA"/>
            <person name="William W."/>
        </authorList>
    </citation>
    <scope>NUCLEOTIDE SEQUENCE</scope>
</reference>
<dbReference type="AlphaFoldDB" id="A0A8S1TG39"/>
<gene>
    <name evidence="4" type="ORF">PPENT_87.1.T0200041</name>
</gene>
<feature type="signal peptide" evidence="2">
    <location>
        <begin position="1"/>
        <end position="15"/>
    </location>
</feature>
<protein>
    <recommendedName>
        <fullName evidence="3">Acyltransferase 3 domain-containing protein</fullName>
    </recommendedName>
</protein>
<feature type="transmembrane region" description="Helical" evidence="1">
    <location>
        <begin position="446"/>
        <end position="467"/>
    </location>
</feature>
<keyword evidence="2" id="KW-0732">Signal</keyword>
<dbReference type="OrthoDB" id="290748at2759"/>
<dbReference type="Proteomes" id="UP000689195">
    <property type="component" value="Unassembled WGS sequence"/>
</dbReference>
<evidence type="ECO:0000256" key="2">
    <source>
        <dbReference type="SAM" id="SignalP"/>
    </source>
</evidence>
<feature type="transmembrane region" description="Helical" evidence="1">
    <location>
        <begin position="377"/>
        <end position="401"/>
    </location>
</feature>
<keyword evidence="1" id="KW-0812">Transmembrane</keyword>
<feature type="transmembrane region" description="Helical" evidence="1">
    <location>
        <begin position="140"/>
        <end position="162"/>
    </location>
</feature>
<evidence type="ECO:0000256" key="1">
    <source>
        <dbReference type="SAM" id="Phobius"/>
    </source>
</evidence>
<keyword evidence="1" id="KW-1133">Transmembrane helix</keyword>
<dbReference type="InterPro" id="IPR002656">
    <property type="entry name" value="Acyl_transf_3_dom"/>
</dbReference>
<accession>A0A8S1TG39</accession>
<feature type="chain" id="PRO_5035801450" description="Acyltransferase 3 domain-containing protein" evidence="2">
    <location>
        <begin position="16"/>
        <end position="658"/>
    </location>
</feature>
<dbReference type="GO" id="GO:0016747">
    <property type="term" value="F:acyltransferase activity, transferring groups other than amino-acyl groups"/>
    <property type="evidence" value="ECO:0007669"/>
    <property type="project" value="InterPro"/>
</dbReference>
<keyword evidence="5" id="KW-1185">Reference proteome</keyword>
<keyword evidence="1" id="KW-0472">Membrane</keyword>
<organism evidence="4 5">
    <name type="scientific">Paramecium pentaurelia</name>
    <dbReference type="NCBI Taxonomy" id="43138"/>
    <lineage>
        <taxon>Eukaryota</taxon>
        <taxon>Sar</taxon>
        <taxon>Alveolata</taxon>
        <taxon>Ciliophora</taxon>
        <taxon>Intramacronucleata</taxon>
        <taxon>Oligohymenophorea</taxon>
        <taxon>Peniculida</taxon>
        <taxon>Parameciidae</taxon>
        <taxon>Paramecium</taxon>
    </lineage>
</organism>
<dbReference type="PANTHER" id="PTHR11161">
    <property type="entry name" value="O-ACYLTRANSFERASE"/>
    <property type="match status" value="1"/>
</dbReference>
<comment type="caution">
    <text evidence="4">The sequence shown here is derived from an EMBL/GenBank/DDBJ whole genome shotgun (WGS) entry which is preliminary data.</text>
</comment>
<feature type="transmembrane region" description="Helical" evidence="1">
    <location>
        <begin position="611"/>
        <end position="631"/>
    </location>
</feature>
<feature type="transmembrane region" description="Helical" evidence="1">
    <location>
        <begin position="313"/>
        <end position="335"/>
    </location>
</feature>
<sequence>MYFLPFLILEVISFSQENTSVCIKEMNSLLSLPLNQQLQLVLPYYLISGDWIQKFGYYDACLREDQAYSSVQIDQIMYKLYYGFCHSNICSADDFNSQDGQYIIKNLLNNSGIANLLQMNLTATTLTFYNPLTYYPHLGLGTYVTSTIIFILIILVSIDPILRLIKACKSSHTPDVRDDIIEEQTLPTVKGIVKSETQENQNLIIKDFSIIQNYNKIMNLKTIDPNLAMFNGIRAISFMMVVYGHVCEMTATSTYVQEVTLEYKKWSIIFLYDMMYAVDIFFWVGGFFLGYVMCDEKKTQSLKKYPFSIILSVIHRLMRIWPCYLLCIAINSYIIPYLGSGPRWFLEEGATQCPGGAWKNAFFIDNFYEDWQLCFGWGWYLTCDFQLFLTCLIPILVYCLNYKTGSKILILLMILGSLGWGYYLSIHYNFLIPGKNTYNPAYYYKYYVSTYARAPPYFLGLFIGICYRELKQSKERGNYNILNNCRSLIQTSGSRILFQIVCYGVGFGLMLFQFLGWKKEFNSLELIWPQWFQNIYHALCKFIFTFGMTLITLPNLVGAYDIFNRKFMNNTLFKFMAKISFSMYLVHLMFIVIITETFYETPSFIQTDLVTGFVCAVFLSVVFGLILSLLVELPFGNLDNRLTKLLSAPQKKKESLLN</sequence>